<evidence type="ECO:0000313" key="2">
    <source>
        <dbReference type="EMBL" id="BAK38509.1"/>
    </source>
</evidence>
<reference evidence="2" key="1">
    <citation type="journal article" date="2012" name="Arch. Virol.">
        <title>Variability in the P1 gene helps to refine phylogenetic relationships among leek yellow stripe virus isolates from garlic.</title>
        <authorList>
            <person name="Yoshida N."/>
            <person name="Shimura H."/>
            <person name="Yamashita K."/>
            <person name="Suzuki M."/>
            <person name="Masuta C."/>
        </authorList>
    </citation>
    <scope>NUCLEOTIDE SEQUENCE</scope>
    <source>
        <strain evidence="2">Spain-5</strain>
    </source>
</reference>
<accession>F5HTF1</accession>
<sequence length="277" mass="30947">MAKVFKSVNYVEIGNGYGEDMETRRRRMLSNVLERFQHNTQKSSYEFGASGYGKVQNSKALCAQRMGCQYDRDEDCYVCNTCKAGFGTKEDYKDHECEEEMEDVNLYPTNFSLQGEEFPTLSESTTCEAKTENGTTYFGDFGTPTLLESGSGLKTPHNSVHKPHRDEGIIYFGSFETPISLGGTLKPDVQTNSVCEPKNGDNTIHFGSFETLVPLTAVLETIETPSTNVHQQESGRDLDGKIESNIICTLESGVDEQNTKHTKPDPSLVRLQSRQRT</sequence>
<proteinExistence type="predicted"/>
<feature type="non-terminal residue" evidence="2">
    <location>
        <position position="277"/>
    </location>
</feature>
<feature type="region of interest" description="Disordered" evidence="1">
    <location>
        <begin position="253"/>
        <end position="277"/>
    </location>
</feature>
<organism evidence="2">
    <name type="scientific">Leek yellow stripe virus</name>
    <dbReference type="NCBI Taxonomy" id="42004"/>
    <lineage>
        <taxon>Viruses</taxon>
        <taxon>Riboviria</taxon>
        <taxon>Orthornavirae</taxon>
        <taxon>Pisuviricota</taxon>
        <taxon>Stelpaviricetes</taxon>
        <taxon>Patatavirales</taxon>
        <taxon>Potyviridae</taxon>
        <taxon>Potyvirus</taxon>
        <taxon>Potyvirus ampeloprasi</taxon>
    </lineage>
</organism>
<protein>
    <submittedName>
        <fullName evidence="2">p1 protein</fullName>
    </submittedName>
</protein>
<name>F5HTF1_9POTV</name>
<evidence type="ECO:0000256" key="1">
    <source>
        <dbReference type="SAM" id="MobiDB-lite"/>
    </source>
</evidence>
<dbReference type="EMBL" id="AB636331">
    <property type="protein sequence ID" value="BAK38509.1"/>
    <property type="molecule type" value="Genomic_RNA"/>
</dbReference>
<gene>
    <name evidence="2" type="primary">P1</name>
</gene>